<dbReference type="KEGG" id="hhd:HBHAL_2014"/>
<dbReference type="EMBL" id="HE717023">
    <property type="protein sequence ID" value="CCG44375.1"/>
    <property type="molecule type" value="Genomic_DNA"/>
</dbReference>
<gene>
    <name evidence="1" type="ordered locus">HBHAL_2014</name>
</gene>
<proteinExistence type="predicted"/>
<reference evidence="1 2" key="1">
    <citation type="journal article" date="2013" name="Environ. Microbiol.">
        <title>Chloride and organic osmolytes: a hybrid strategy to cope with elevated salinities by the moderately halophilic, chloride-dependent bacterium Halobacillus halophilus.</title>
        <authorList>
            <person name="Saum S.H."/>
            <person name="Pfeiffer F."/>
            <person name="Palm P."/>
            <person name="Rampp M."/>
            <person name="Schuster S.C."/>
            <person name="Muller V."/>
            <person name="Oesterhelt D."/>
        </authorList>
    </citation>
    <scope>NUCLEOTIDE SEQUENCE [LARGE SCALE GENOMIC DNA]</scope>
    <source>
        <strain evidence="2">ATCC 35676 / DSM 2266 / JCM 20832 / KCTC 3685 / LMG 17431 / NBRC 102448 / NCIMB 2269</strain>
    </source>
</reference>
<organism evidence="1 2">
    <name type="scientific">Halobacillus halophilus (strain ATCC 35676 / DSM 2266 / JCM 20832 / KCTC 3685 / LMG 17431 / NBRC 102448 / NCIMB 2269)</name>
    <name type="common">Sporosarcina halophila</name>
    <dbReference type="NCBI Taxonomy" id="866895"/>
    <lineage>
        <taxon>Bacteria</taxon>
        <taxon>Bacillati</taxon>
        <taxon>Bacillota</taxon>
        <taxon>Bacilli</taxon>
        <taxon>Bacillales</taxon>
        <taxon>Bacillaceae</taxon>
        <taxon>Halobacillus</taxon>
    </lineage>
</organism>
<evidence type="ECO:0000313" key="1">
    <source>
        <dbReference type="EMBL" id="CCG44375.1"/>
    </source>
</evidence>
<dbReference type="Proteomes" id="UP000007397">
    <property type="component" value="Chromosome"/>
</dbReference>
<dbReference type="HOGENOM" id="CLU_3374065_0_0_9"/>
<sequence length="34" mass="4104">MGALVEEYRDDLRWKRFKSAKKDIIHNRTLLKGD</sequence>
<accession>I0JJQ6</accession>
<protein>
    <submittedName>
        <fullName evidence="1">Uncharacterized protein</fullName>
    </submittedName>
</protein>
<name>I0JJQ6_HALH3</name>
<evidence type="ECO:0000313" key="2">
    <source>
        <dbReference type="Proteomes" id="UP000007397"/>
    </source>
</evidence>
<dbReference type="AlphaFoldDB" id="I0JJQ6"/>
<keyword evidence="2" id="KW-1185">Reference proteome</keyword>